<feature type="domain" description="Elp3/MiaA/NifB-like radical SAM core" evidence="4">
    <location>
        <begin position="22"/>
        <end position="247"/>
    </location>
</feature>
<gene>
    <name evidence="5" type="ORF">EDD61_10567</name>
</gene>
<dbReference type="InterPro" id="IPR007197">
    <property type="entry name" value="rSAM"/>
</dbReference>
<dbReference type="Proteomes" id="UP000295773">
    <property type="component" value="Unassembled WGS sequence"/>
</dbReference>
<evidence type="ECO:0000313" key="6">
    <source>
        <dbReference type="Proteomes" id="UP000295773"/>
    </source>
</evidence>
<dbReference type="PANTHER" id="PTHR43432:SF6">
    <property type="entry name" value="RADICAL SAM CORE DOMAIN-CONTAINING PROTEIN"/>
    <property type="match status" value="1"/>
</dbReference>
<dbReference type="EMBL" id="SMBP01000005">
    <property type="protein sequence ID" value="TCU62259.1"/>
    <property type="molecule type" value="Genomic_DNA"/>
</dbReference>
<dbReference type="GO" id="GO:0016829">
    <property type="term" value="F:lyase activity"/>
    <property type="evidence" value="ECO:0007669"/>
    <property type="project" value="UniProtKB-KW"/>
</dbReference>
<comment type="caution">
    <text evidence="5">The sequence shown here is derived from an EMBL/GenBank/DDBJ whole genome shotgun (WGS) entry which is preliminary data.</text>
</comment>
<dbReference type="SUPFAM" id="SSF102114">
    <property type="entry name" value="Radical SAM enzymes"/>
    <property type="match status" value="1"/>
</dbReference>
<dbReference type="Pfam" id="PF04055">
    <property type="entry name" value="Radical_SAM"/>
    <property type="match status" value="1"/>
</dbReference>
<keyword evidence="6" id="KW-1185">Reference proteome</keyword>
<evidence type="ECO:0000259" key="4">
    <source>
        <dbReference type="SMART" id="SM00729"/>
    </source>
</evidence>
<accession>A0A4R3TL31</accession>
<proteinExistence type="predicted"/>
<evidence type="ECO:0000313" key="5">
    <source>
        <dbReference type="EMBL" id="TCU62259.1"/>
    </source>
</evidence>
<dbReference type="SFLD" id="SFLDG01084">
    <property type="entry name" value="Uncharacterised_Radical_SAM_Su"/>
    <property type="match status" value="1"/>
</dbReference>
<dbReference type="Gene3D" id="3.80.30.30">
    <property type="match status" value="1"/>
</dbReference>
<dbReference type="GO" id="GO:0051536">
    <property type="term" value="F:iron-sulfur cluster binding"/>
    <property type="evidence" value="ECO:0007669"/>
    <property type="project" value="UniProtKB-KW"/>
</dbReference>
<keyword evidence="2" id="KW-0408">Iron</keyword>
<dbReference type="InterPro" id="IPR006638">
    <property type="entry name" value="Elp3/MiaA/NifB-like_rSAM"/>
</dbReference>
<dbReference type="CDD" id="cd01335">
    <property type="entry name" value="Radical_SAM"/>
    <property type="match status" value="1"/>
</dbReference>
<name>A0A4R3TL31_9FIRM</name>
<evidence type="ECO:0000256" key="3">
    <source>
        <dbReference type="ARBA" id="ARBA00023014"/>
    </source>
</evidence>
<organism evidence="5 6">
    <name type="scientific">Longicatena caecimuris</name>
    <dbReference type="NCBI Taxonomy" id="1796635"/>
    <lineage>
        <taxon>Bacteria</taxon>
        <taxon>Bacillati</taxon>
        <taxon>Bacillota</taxon>
        <taxon>Erysipelotrichia</taxon>
        <taxon>Erysipelotrichales</taxon>
        <taxon>Erysipelotrichaceae</taxon>
        <taxon>Longicatena</taxon>
    </lineage>
</organism>
<dbReference type="RefSeq" id="WP_132224223.1">
    <property type="nucleotide sequence ID" value="NZ_JANKBG010000006.1"/>
</dbReference>
<keyword evidence="3" id="KW-0411">Iron-sulfur</keyword>
<evidence type="ECO:0000256" key="2">
    <source>
        <dbReference type="ARBA" id="ARBA00023004"/>
    </source>
</evidence>
<dbReference type="PANTHER" id="PTHR43432">
    <property type="entry name" value="SLR0285 PROTEIN"/>
    <property type="match status" value="1"/>
</dbReference>
<dbReference type="SMART" id="SM00729">
    <property type="entry name" value="Elp3"/>
    <property type="match status" value="1"/>
</dbReference>
<dbReference type="InterPro" id="IPR040086">
    <property type="entry name" value="MJ0683-like"/>
</dbReference>
<reference evidence="5 6" key="1">
    <citation type="submission" date="2019-03" db="EMBL/GenBank/DDBJ databases">
        <title>Genomic Encyclopedia of Type Strains, Phase IV (KMG-IV): sequencing the most valuable type-strain genomes for metagenomic binning, comparative biology and taxonomic classification.</title>
        <authorList>
            <person name="Goeker M."/>
        </authorList>
    </citation>
    <scope>NUCLEOTIDE SEQUENCE [LARGE SCALE GENOMIC DNA]</scope>
    <source>
        <strain evidence="5 6">DSM 29481</strain>
    </source>
</reference>
<protein>
    <submittedName>
        <fullName evidence="5">DNA repair photolyase</fullName>
    </submittedName>
</protein>
<evidence type="ECO:0000256" key="1">
    <source>
        <dbReference type="ARBA" id="ARBA00022723"/>
    </source>
</evidence>
<dbReference type="SFLD" id="SFLDS00029">
    <property type="entry name" value="Radical_SAM"/>
    <property type="match status" value="1"/>
</dbReference>
<sequence>MKIIEKQINTKDYLTKSNLPDSDYVINPYVGCPHACKYCYASFMKRFTGHSEEWGTFIDIKECDKPISKKRLQGKSVFIASVTDCYNQYEARYCKTQKILEQLINIDCQITISTKSDLILRDIEILKKIPNLKVAFSLNTLNETFRKDMDNASAIANRLYTIKRLHEAGIYTVLFISPIFPYITDWKKIIEETSYIVNEYWFENLNLRGSYKQTILTYIDKYYSNLANEYRKIFLQKDNAYWDNLASSINVYCDELNLKYINYFYHARLVKEKMDNKHDM</sequence>
<keyword evidence="1" id="KW-0479">Metal-binding</keyword>
<keyword evidence="5" id="KW-0456">Lyase</keyword>
<dbReference type="GO" id="GO:0046872">
    <property type="term" value="F:metal ion binding"/>
    <property type="evidence" value="ECO:0007669"/>
    <property type="project" value="UniProtKB-KW"/>
</dbReference>
<dbReference type="AlphaFoldDB" id="A0A4R3TL31"/>
<dbReference type="InterPro" id="IPR058240">
    <property type="entry name" value="rSAM_sf"/>
</dbReference>